<protein>
    <submittedName>
        <fullName evidence="5">Transposase for insertion sequence element IS112</fullName>
    </submittedName>
</protein>
<keyword evidence="6" id="KW-1185">Reference proteome</keyword>
<dbReference type="Pfam" id="PF13613">
    <property type="entry name" value="HTH_Tnp_4"/>
    <property type="match status" value="1"/>
</dbReference>
<keyword evidence="2" id="KW-0479">Metal-binding</keyword>
<comment type="cofactor">
    <cofactor evidence="1">
        <name>a divalent metal cation</name>
        <dbReference type="ChEBI" id="CHEBI:60240"/>
    </cofactor>
</comment>
<dbReference type="PANTHER" id="PTHR23080:SF141">
    <property type="entry name" value="TRANSPOSASE HELIX-TURN-HELIX DOMAIN-CONTAINING PROTEIN"/>
    <property type="match status" value="1"/>
</dbReference>
<dbReference type="PANTHER" id="PTHR23080">
    <property type="entry name" value="THAP DOMAIN PROTEIN"/>
    <property type="match status" value="1"/>
</dbReference>
<dbReference type="InterPro" id="IPR027806">
    <property type="entry name" value="HARBI1_dom"/>
</dbReference>
<evidence type="ECO:0000256" key="2">
    <source>
        <dbReference type="ARBA" id="ARBA00022723"/>
    </source>
</evidence>
<feature type="domain" description="Transposase Helix-turn-helix" evidence="4">
    <location>
        <begin position="8"/>
        <end position="55"/>
    </location>
</feature>
<organism evidence="5 6">
    <name type="scientific">Frankliniella fusca</name>
    <dbReference type="NCBI Taxonomy" id="407009"/>
    <lineage>
        <taxon>Eukaryota</taxon>
        <taxon>Metazoa</taxon>
        <taxon>Ecdysozoa</taxon>
        <taxon>Arthropoda</taxon>
        <taxon>Hexapoda</taxon>
        <taxon>Insecta</taxon>
        <taxon>Pterygota</taxon>
        <taxon>Neoptera</taxon>
        <taxon>Paraneoptera</taxon>
        <taxon>Thysanoptera</taxon>
        <taxon>Terebrantia</taxon>
        <taxon>Thripoidea</taxon>
        <taxon>Thripidae</taxon>
        <taxon>Frankliniella</taxon>
    </lineage>
</organism>
<name>A0AAE1LCH8_9NEOP</name>
<dbReference type="Pfam" id="PF13359">
    <property type="entry name" value="DDE_Tnp_4"/>
    <property type="match status" value="1"/>
</dbReference>
<feature type="domain" description="DDE Tnp4" evidence="3">
    <location>
        <begin position="89"/>
        <end position="249"/>
    </location>
</feature>
<comment type="caution">
    <text evidence="5">The sequence shown here is derived from an EMBL/GenBank/DDBJ whole genome shotgun (WGS) entry which is preliminary data.</text>
</comment>
<dbReference type="GO" id="GO:0046872">
    <property type="term" value="F:metal ion binding"/>
    <property type="evidence" value="ECO:0007669"/>
    <property type="project" value="UniProtKB-KW"/>
</dbReference>
<accession>A0AAE1LCH8</accession>
<evidence type="ECO:0000313" key="6">
    <source>
        <dbReference type="Proteomes" id="UP001219518"/>
    </source>
</evidence>
<evidence type="ECO:0000256" key="1">
    <source>
        <dbReference type="ARBA" id="ARBA00001968"/>
    </source>
</evidence>
<reference evidence="5" key="1">
    <citation type="submission" date="2021-07" db="EMBL/GenBank/DDBJ databases">
        <authorList>
            <person name="Catto M.A."/>
            <person name="Jacobson A."/>
            <person name="Kennedy G."/>
            <person name="Labadie P."/>
            <person name="Hunt B.G."/>
            <person name="Srinivasan R."/>
        </authorList>
    </citation>
    <scope>NUCLEOTIDE SEQUENCE</scope>
    <source>
        <strain evidence="5">PL_HMW_Pooled</strain>
        <tissue evidence="5">Head</tissue>
    </source>
</reference>
<dbReference type="AlphaFoldDB" id="A0AAE1LCH8"/>
<sequence length="263" mass="30307">MRSLPFRKFSSKNRLFMMLVRMRRGVPLIDLAYIFGISKARCQAICYAMIRLTYEYLVLLEPYMFITAEQQKKNMPAPFRAFKNLRVIIDCAEFHIQKPSDFQQQGNTFSNYKHYNTQKYLIGISCYGSIIFCSGGFEGNKSDKEILNESGMMKYLQKGDSVMADRGFNVRSELADIGVNLIKPSNFKKSKQFLKPSEEVLTKDTASARIFVEHAIKSIKDWRLLRNIIPMSLHDILPDMVFIAAYLTNFNKPFIKLAPGTAK</sequence>
<dbReference type="EMBL" id="JAHWGI010000308">
    <property type="protein sequence ID" value="KAK3913087.1"/>
    <property type="molecule type" value="Genomic_DNA"/>
</dbReference>
<dbReference type="Proteomes" id="UP001219518">
    <property type="component" value="Unassembled WGS sequence"/>
</dbReference>
<dbReference type="InterPro" id="IPR027805">
    <property type="entry name" value="Transposase_HTH_dom"/>
</dbReference>
<gene>
    <name evidence="5" type="ORF">KUF71_022541</name>
</gene>
<proteinExistence type="predicted"/>
<evidence type="ECO:0000259" key="4">
    <source>
        <dbReference type="Pfam" id="PF13613"/>
    </source>
</evidence>
<evidence type="ECO:0000313" key="5">
    <source>
        <dbReference type="EMBL" id="KAK3913087.1"/>
    </source>
</evidence>
<reference evidence="5" key="2">
    <citation type="journal article" date="2023" name="BMC Genomics">
        <title>Pest status, molecular evolution, and epigenetic factors derived from the genome assembly of Frankliniella fusca, a thysanopteran phytovirus vector.</title>
        <authorList>
            <person name="Catto M.A."/>
            <person name="Labadie P.E."/>
            <person name="Jacobson A.L."/>
            <person name="Kennedy G.G."/>
            <person name="Srinivasan R."/>
            <person name="Hunt B.G."/>
        </authorList>
    </citation>
    <scope>NUCLEOTIDE SEQUENCE</scope>
    <source>
        <strain evidence="5">PL_HMW_Pooled</strain>
    </source>
</reference>
<evidence type="ECO:0000259" key="3">
    <source>
        <dbReference type="Pfam" id="PF13359"/>
    </source>
</evidence>